<protein>
    <submittedName>
        <fullName evidence="1">Uncharacterized protein</fullName>
    </submittedName>
</protein>
<proteinExistence type="predicted"/>
<reference evidence="1 2" key="1">
    <citation type="journal article" name="Sci. Rep.">
        <title>Genome-scale phylogenetic analyses confirm Olpidium as the closest living zoosporic fungus to the non-flagellated, terrestrial fungi.</title>
        <authorList>
            <person name="Chang Y."/>
            <person name="Rochon D."/>
            <person name="Sekimoto S."/>
            <person name="Wang Y."/>
            <person name="Chovatia M."/>
            <person name="Sandor L."/>
            <person name="Salamov A."/>
            <person name="Grigoriev I.V."/>
            <person name="Stajich J.E."/>
            <person name="Spatafora J.W."/>
        </authorList>
    </citation>
    <scope>NUCLEOTIDE SEQUENCE [LARGE SCALE GENOMIC DNA]</scope>
    <source>
        <strain evidence="1">S191</strain>
    </source>
</reference>
<evidence type="ECO:0000313" key="2">
    <source>
        <dbReference type="Proteomes" id="UP000673691"/>
    </source>
</evidence>
<dbReference type="Proteomes" id="UP000673691">
    <property type="component" value="Unassembled WGS sequence"/>
</dbReference>
<gene>
    <name evidence="1" type="ORF">BJ554DRAFT_7404</name>
</gene>
<accession>A0A8H8DJG1</accession>
<name>A0A8H8DJG1_9FUNG</name>
<keyword evidence="2" id="KW-1185">Reference proteome</keyword>
<organism evidence="1 2">
    <name type="scientific">Olpidium bornovanus</name>
    <dbReference type="NCBI Taxonomy" id="278681"/>
    <lineage>
        <taxon>Eukaryota</taxon>
        <taxon>Fungi</taxon>
        <taxon>Fungi incertae sedis</taxon>
        <taxon>Olpidiomycota</taxon>
        <taxon>Olpidiomycotina</taxon>
        <taxon>Olpidiomycetes</taxon>
        <taxon>Olpidiales</taxon>
        <taxon>Olpidiaceae</taxon>
        <taxon>Olpidium</taxon>
    </lineage>
</organism>
<dbReference type="EMBL" id="JAEFCI010005072">
    <property type="protein sequence ID" value="KAG5460535.1"/>
    <property type="molecule type" value="Genomic_DNA"/>
</dbReference>
<dbReference type="AlphaFoldDB" id="A0A8H8DJG1"/>
<sequence>MAVLTTDVITAARRGGSPRVRGRLLDGHRRHALGFRRLERSLYWPLAPHHGRRRGELLDAQGVLQGLVPGHPGLRAPPQRRDLGRHHAVLPGLHRAGDGVGVQPLLPLHRLQLGSRPPPVEEAGRAAPVQGSYRPADLVRHRLHRDQWHDPGRGGHELCQRRRGLRRPRGLLRRPLRHKLCAAGRRLLF</sequence>
<evidence type="ECO:0000313" key="1">
    <source>
        <dbReference type="EMBL" id="KAG5460535.1"/>
    </source>
</evidence>
<comment type="caution">
    <text evidence="1">The sequence shown here is derived from an EMBL/GenBank/DDBJ whole genome shotgun (WGS) entry which is preliminary data.</text>
</comment>